<evidence type="ECO:0000313" key="11">
    <source>
        <dbReference type="Proteomes" id="UP000008311"/>
    </source>
</evidence>
<comment type="similarity">
    <text evidence="7">Belongs to the AP2/ERF transcription factor family. ERF subfamily.</text>
</comment>
<gene>
    <name evidence="10" type="ORF">RCOM_2160420</name>
</gene>
<evidence type="ECO:0000256" key="8">
    <source>
        <dbReference type="SAM" id="MobiDB-lite"/>
    </source>
</evidence>
<dbReference type="PANTHER" id="PTHR31839">
    <property type="entry name" value="DEHYDRATION-RESPONSIVE ELEMENT-BINDING PROTEIN 1D"/>
    <property type="match status" value="1"/>
</dbReference>
<dbReference type="GO" id="GO:0003677">
    <property type="term" value="F:DNA binding"/>
    <property type="evidence" value="ECO:0007669"/>
    <property type="project" value="UniProtKB-KW"/>
</dbReference>
<organism evidence="10 11">
    <name type="scientific">Ricinus communis</name>
    <name type="common">Castor bean</name>
    <dbReference type="NCBI Taxonomy" id="3988"/>
    <lineage>
        <taxon>Eukaryota</taxon>
        <taxon>Viridiplantae</taxon>
        <taxon>Streptophyta</taxon>
        <taxon>Embryophyta</taxon>
        <taxon>Tracheophyta</taxon>
        <taxon>Spermatophyta</taxon>
        <taxon>Magnoliopsida</taxon>
        <taxon>eudicotyledons</taxon>
        <taxon>Gunneridae</taxon>
        <taxon>Pentapetalae</taxon>
        <taxon>rosids</taxon>
        <taxon>fabids</taxon>
        <taxon>Malpighiales</taxon>
        <taxon>Euphorbiaceae</taxon>
        <taxon>Acalyphoideae</taxon>
        <taxon>Acalypheae</taxon>
        <taxon>Ricinus</taxon>
    </lineage>
</organism>
<dbReference type="InterPro" id="IPR001471">
    <property type="entry name" value="AP2/ERF_dom"/>
</dbReference>
<dbReference type="PRINTS" id="PR00367">
    <property type="entry name" value="ETHRSPELEMNT"/>
</dbReference>
<keyword evidence="2" id="KW-0805">Transcription regulation</keyword>
<dbReference type="PANTHER" id="PTHR31839:SF42">
    <property type="entry name" value="DEHYDRATION-RESPONSIVE ELEMENT-BINDING PROTEIN 1F"/>
    <property type="match status" value="1"/>
</dbReference>
<feature type="region of interest" description="Disordered" evidence="8">
    <location>
        <begin position="132"/>
        <end position="161"/>
    </location>
</feature>
<dbReference type="SMART" id="SM00380">
    <property type="entry name" value="AP2"/>
    <property type="match status" value="1"/>
</dbReference>
<evidence type="ECO:0000259" key="9">
    <source>
        <dbReference type="PROSITE" id="PS51032"/>
    </source>
</evidence>
<evidence type="ECO:0000256" key="7">
    <source>
        <dbReference type="ARBA" id="ARBA00024343"/>
    </source>
</evidence>
<dbReference type="STRING" id="3988.B9T1R8"/>
<keyword evidence="3" id="KW-0238">DNA-binding</keyword>
<dbReference type="InterPro" id="IPR016177">
    <property type="entry name" value="DNA-bd_dom_sf"/>
</dbReference>
<evidence type="ECO:0000313" key="10">
    <source>
        <dbReference type="EMBL" id="EEF30190.1"/>
    </source>
</evidence>
<dbReference type="AlphaFoldDB" id="B9T1R8"/>
<dbReference type="PROSITE" id="PS51032">
    <property type="entry name" value="AP2_ERF"/>
    <property type="match status" value="1"/>
</dbReference>
<keyword evidence="4" id="KW-0010">Activator</keyword>
<dbReference type="EMBL" id="EQ974357">
    <property type="protein sequence ID" value="EEF30190.1"/>
    <property type="molecule type" value="Genomic_DNA"/>
</dbReference>
<evidence type="ECO:0000256" key="6">
    <source>
        <dbReference type="ARBA" id="ARBA00023242"/>
    </source>
</evidence>
<dbReference type="OMA" id="DTRFMER"/>
<feature type="domain" description="AP2/ERF" evidence="9">
    <location>
        <begin position="47"/>
        <end position="104"/>
    </location>
</feature>
<dbReference type="SUPFAM" id="SSF54171">
    <property type="entry name" value="DNA-binding domain"/>
    <property type="match status" value="1"/>
</dbReference>
<proteinExistence type="inferred from homology"/>
<dbReference type="Pfam" id="PF00847">
    <property type="entry name" value="AP2"/>
    <property type="match status" value="1"/>
</dbReference>
<keyword evidence="5" id="KW-0804">Transcription</keyword>
<dbReference type="GO" id="GO:0003700">
    <property type="term" value="F:DNA-binding transcription factor activity"/>
    <property type="evidence" value="ECO:0007669"/>
    <property type="project" value="InterPro"/>
</dbReference>
<evidence type="ECO:0000256" key="1">
    <source>
        <dbReference type="ARBA" id="ARBA00004123"/>
    </source>
</evidence>
<dbReference type="GO" id="GO:0005634">
    <property type="term" value="C:nucleus"/>
    <property type="evidence" value="ECO:0007669"/>
    <property type="project" value="UniProtKB-SubCell"/>
</dbReference>
<feature type="compositionally biased region" description="Low complexity" evidence="8">
    <location>
        <begin position="134"/>
        <end position="156"/>
    </location>
</feature>
<dbReference type="OrthoDB" id="676764at2759"/>
<evidence type="ECO:0000256" key="5">
    <source>
        <dbReference type="ARBA" id="ARBA00023163"/>
    </source>
</evidence>
<dbReference type="Proteomes" id="UP000008311">
    <property type="component" value="Unassembled WGS sequence"/>
</dbReference>
<dbReference type="eggNOG" id="ENOG502RZEY">
    <property type="taxonomic scope" value="Eukaryota"/>
</dbReference>
<dbReference type="KEGG" id="rcu:8271866"/>
<dbReference type="Gene3D" id="3.30.730.10">
    <property type="entry name" value="AP2/ERF domain"/>
    <property type="match status" value="1"/>
</dbReference>
<sequence>MEKNDSSSTCKLSPCSPCSHISHQATLAPAKKRKAGRTKFKETRHPIYRGVRRRNGNKWVCEVREPNLKSRIWLGTYPTPEMAARAHDVAALAFRGEFASLNYLDSAWILPRPKSSSHEDIKRAALEAAEAFKPSSTDLSSTSPPSSSSCSSASSKPSHEDDLRFSLMDTQDENEKKVLNNGNSSSMNIEPCPNVSIEIRNECSVTSFLDDEALFNMPVLLDSMAEGLILTPPSIRRGFNWDDMAFAVDLTLWRD</sequence>
<dbReference type="CDD" id="cd00018">
    <property type="entry name" value="AP2"/>
    <property type="match status" value="1"/>
</dbReference>
<comment type="subcellular location">
    <subcellularLocation>
        <location evidence="1">Nucleus</location>
    </subcellularLocation>
</comment>
<dbReference type="InParanoid" id="B9T1R8"/>
<evidence type="ECO:0000256" key="2">
    <source>
        <dbReference type="ARBA" id="ARBA00023015"/>
    </source>
</evidence>
<name>B9T1R8_RICCO</name>
<protein>
    <submittedName>
        <fullName evidence="10">CBF-like transcription factor, putative</fullName>
    </submittedName>
</protein>
<evidence type="ECO:0000256" key="3">
    <source>
        <dbReference type="ARBA" id="ARBA00023125"/>
    </source>
</evidence>
<reference evidence="11" key="1">
    <citation type="journal article" date="2010" name="Nat. Biotechnol.">
        <title>Draft genome sequence of the oilseed species Ricinus communis.</title>
        <authorList>
            <person name="Chan A.P."/>
            <person name="Crabtree J."/>
            <person name="Zhao Q."/>
            <person name="Lorenzi H."/>
            <person name="Orvis J."/>
            <person name="Puiu D."/>
            <person name="Melake-Berhan A."/>
            <person name="Jones K.M."/>
            <person name="Redman J."/>
            <person name="Chen G."/>
            <person name="Cahoon E.B."/>
            <person name="Gedil M."/>
            <person name="Stanke M."/>
            <person name="Haas B.J."/>
            <person name="Wortman J.R."/>
            <person name="Fraser-Liggett C.M."/>
            <person name="Ravel J."/>
            <person name="Rabinowicz P.D."/>
        </authorList>
    </citation>
    <scope>NUCLEOTIDE SEQUENCE [LARGE SCALE GENOMIC DNA]</scope>
    <source>
        <strain evidence="11">cv. Hale</strain>
    </source>
</reference>
<dbReference type="InterPro" id="IPR036955">
    <property type="entry name" value="AP2/ERF_dom_sf"/>
</dbReference>
<accession>B9T1R8</accession>
<keyword evidence="6" id="KW-0539">Nucleus</keyword>
<evidence type="ECO:0000256" key="4">
    <source>
        <dbReference type="ARBA" id="ARBA00023159"/>
    </source>
</evidence>
<dbReference type="InterPro" id="IPR045277">
    <property type="entry name" value="DRE1A-I"/>
</dbReference>
<keyword evidence="11" id="KW-1185">Reference proteome</keyword>